<sequence length="280" mass="30421">MSTTTPIVLTSRVYRKSLGILILLATLFACTAAHARDSNEELAKQLANPIANLISVPFQLNYDRGIGPADDGERWTMNLQPVMPFAVNEGWLLISRTIIPLTTQEDIFPGAGSQSGIGDVLQSLFFSPTTATESGWIWGAGPVFLLPTGTDELLGSEKWGLGPTAVALRQQGPWTIGALTNHVWSCAGDDDRDDISTTFIQPFISYTLPSAWTFLLQTESTYDWKGEEWAHPVTGVVSKVTTIGKQTVSFALGARYWAQSTDNGAEGWGGRLVVTLLFPK</sequence>
<accession>A0A1G5AS83</accession>
<evidence type="ECO:0000256" key="1">
    <source>
        <dbReference type="SAM" id="SignalP"/>
    </source>
</evidence>
<keyword evidence="3" id="KW-1185">Reference proteome</keyword>
<evidence type="ECO:0008006" key="4">
    <source>
        <dbReference type="Google" id="ProtNLM"/>
    </source>
</evidence>
<reference evidence="2 3" key="1">
    <citation type="submission" date="2016-10" db="EMBL/GenBank/DDBJ databases">
        <authorList>
            <person name="de Groot N.N."/>
        </authorList>
    </citation>
    <scope>NUCLEOTIDE SEQUENCE [LARGE SCALE GENOMIC DNA]</scope>
    <source>
        <strain evidence="2 3">AA1</strain>
    </source>
</reference>
<dbReference type="Proteomes" id="UP000198870">
    <property type="component" value="Unassembled WGS sequence"/>
</dbReference>
<dbReference type="RefSeq" id="WP_217640216.1">
    <property type="nucleotide sequence ID" value="NZ_FMUX01000001.1"/>
</dbReference>
<dbReference type="EMBL" id="FMUX01000001">
    <property type="protein sequence ID" value="SCX80753.1"/>
    <property type="molecule type" value="Genomic_DNA"/>
</dbReference>
<dbReference type="STRING" id="419481.SAMN05216233_101417"/>
<feature type="signal peptide" evidence="1">
    <location>
        <begin position="1"/>
        <end position="35"/>
    </location>
</feature>
<keyword evidence="1" id="KW-0732">Signal</keyword>
<organism evidence="2 3">
    <name type="scientific">Desulfoluna spongiiphila</name>
    <dbReference type="NCBI Taxonomy" id="419481"/>
    <lineage>
        <taxon>Bacteria</taxon>
        <taxon>Pseudomonadati</taxon>
        <taxon>Thermodesulfobacteriota</taxon>
        <taxon>Desulfobacteria</taxon>
        <taxon>Desulfobacterales</taxon>
        <taxon>Desulfolunaceae</taxon>
        <taxon>Desulfoluna</taxon>
    </lineage>
</organism>
<proteinExistence type="predicted"/>
<evidence type="ECO:0000313" key="2">
    <source>
        <dbReference type="EMBL" id="SCX80753.1"/>
    </source>
</evidence>
<feature type="chain" id="PRO_5011769213" description="MetA-pathway of phenol degradation" evidence="1">
    <location>
        <begin position="36"/>
        <end position="280"/>
    </location>
</feature>
<gene>
    <name evidence="2" type="ORF">SAMN05216233_101417</name>
</gene>
<name>A0A1G5AS83_9BACT</name>
<protein>
    <recommendedName>
        <fullName evidence="4">MetA-pathway of phenol degradation</fullName>
    </recommendedName>
</protein>
<dbReference type="AlphaFoldDB" id="A0A1G5AS83"/>
<evidence type="ECO:0000313" key="3">
    <source>
        <dbReference type="Proteomes" id="UP000198870"/>
    </source>
</evidence>